<comment type="catalytic activity">
    <reaction evidence="13 14">
        <text>protoporphyrinogen IX + 3 A = protoporphyrin IX + 3 AH2</text>
        <dbReference type="Rhea" id="RHEA:62000"/>
        <dbReference type="ChEBI" id="CHEBI:13193"/>
        <dbReference type="ChEBI" id="CHEBI:17499"/>
        <dbReference type="ChEBI" id="CHEBI:57306"/>
        <dbReference type="ChEBI" id="CHEBI:57307"/>
    </reaction>
</comment>
<comment type="subcellular location">
    <subcellularLocation>
        <location evidence="1">Cell membrane</location>
        <topology evidence="1">Multi-pass membrane protein</topology>
    </subcellularLocation>
</comment>
<comment type="caution">
    <text evidence="16">The sequence shown here is derived from an EMBL/GenBank/DDBJ whole genome shotgun (WGS) entry which is preliminary data.</text>
</comment>
<evidence type="ECO:0000256" key="2">
    <source>
        <dbReference type="ARBA" id="ARBA00005073"/>
    </source>
</evidence>
<keyword evidence="7 15" id="KW-0812">Transmembrane</keyword>
<evidence type="ECO:0000256" key="6">
    <source>
        <dbReference type="ARBA" id="ARBA00022617"/>
    </source>
</evidence>
<evidence type="ECO:0000256" key="10">
    <source>
        <dbReference type="ARBA" id="ARBA00023002"/>
    </source>
</evidence>
<evidence type="ECO:0000256" key="4">
    <source>
        <dbReference type="ARBA" id="ARBA00017504"/>
    </source>
</evidence>
<dbReference type="GO" id="GO:0046872">
    <property type="term" value="F:metal ion binding"/>
    <property type="evidence" value="ECO:0007669"/>
    <property type="project" value="UniProtKB-UniRule"/>
</dbReference>
<dbReference type="PIRSF" id="PIRSF004638">
    <property type="entry name" value="UCP004638"/>
    <property type="match status" value="1"/>
</dbReference>
<comment type="similarity">
    <text evidence="3 14">Belongs to the HemJ family.</text>
</comment>
<evidence type="ECO:0000256" key="13">
    <source>
        <dbReference type="ARBA" id="ARBA00048390"/>
    </source>
</evidence>
<dbReference type="Pfam" id="PF03653">
    <property type="entry name" value="UPF0093"/>
    <property type="match status" value="1"/>
</dbReference>
<dbReference type="GO" id="GO:0006782">
    <property type="term" value="P:protoporphyrinogen IX biosynthetic process"/>
    <property type="evidence" value="ECO:0007669"/>
    <property type="project" value="UniProtKB-UniRule"/>
</dbReference>
<feature type="transmembrane region" description="Helical" evidence="15">
    <location>
        <begin position="12"/>
        <end position="35"/>
    </location>
</feature>
<dbReference type="PANTHER" id="PTHR40255">
    <property type="entry name" value="UPF0093 MEMBRANE PROTEIN SLR1790"/>
    <property type="match status" value="1"/>
</dbReference>
<accession>A0A494XAS8</accession>
<dbReference type="PANTHER" id="PTHR40255:SF1">
    <property type="entry name" value="PROTOPORPHYRINOGEN IX OXIDASE"/>
    <property type="match status" value="1"/>
</dbReference>
<feature type="transmembrane region" description="Helical" evidence="15">
    <location>
        <begin position="56"/>
        <end position="74"/>
    </location>
</feature>
<reference evidence="16 17" key="1">
    <citation type="submission" date="2018-10" db="EMBL/GenBank/DDBJ databases">
        <title>Paraburkholderia sp. 7MK8-2, isolated from soil.</title>
        <authorList>
            <person name="Gao Z.-H."/>
            <person name="Qiu L.-H."/>
        </authorList>
    </citation>
    <scope>NUCLEOTIDE SEQUENCE [LARGE SCALE GENOMIC DNA]</scope>
    <source>
        <strain evidence="16 17">7MK8-2</strain>
    </source>
</reference>
<evidence type="ECO:0000256" key="14">
    <source>
        <dbReference type="PIRNR" id="PIRNR004638"/>
    </source>
</evidence>
<evidence type="ECO:0000256" key="7">
    <source>
        <dbReference type="ARBA" id="ARBA00022692"/>
    </source>
</evidence>
<keyword evidence="11 14" id="KW-0408">Iron</keyword>
<dbReference type="InterPro" id="IPR005265">
    <property type="entry name" value="HemJ-like"/>
</dbReference>
<keyword evidence="17" id="KW-1185">Reference proteome</keyword>
<comment type="cofactor">
    <cofactor evidence="14">
        <name>heme b</name>
        <dbReference type="ChEBI" id="CHEBI:60344"/>
    </cofactor>
    <text evidence="14">Binds 1 heme b (iron(II)-protoporphyrin IX) group per subunit.</text>
</comment>
<dbReference type="RefSeq" id="WP_121278555.1">
    <property type="nucleotide sequence ID" value="NZ_RBZV01000005.1"/>
</dbReference>
<feature type="transmembrane region" description="Helical" evidence="15">
    <location>
        <begin position="122"/>
        <end position="140"/>
    </location>
</feature>
<evidence type="ECO:0000256" key="11">
    <source>
        <dbReference type="ARBA" id="ARBA00023004"/>
    </source>
</evidence>
<dbReference type="UniPathway" id="UPA00251">
    <property type="reaction ID" value="UER00324"/>
</dbReference>
<name>A0A494XAS8_9BURK</name>
<comment type="pathway">
    <text evidence="2 14">Porphyrin-containing compound metabolism; protoporphyrin-IX biosynthesis; protoporphyrin-IX from protoporphyrinogen-IX: step 1/1.</text>
</comment>
<sequence>MLYLWLKALHVGAVLVLLGGLLVLALTVATFSKLGDIAHGQARTGLLDAVRRWDRCVTSPAMVLVWGLGIALALKGDWFRSPWLIIKLCFVIFLSALHGMLSGMLRRLGRENSRPAPRMLRLSPAAIVASTIAIAILVIVKPFS</sequence>
<evidence type="ECO:0000313" key="17">
    <source>
        <dbReference type="Proteomes" id="UP000280434"/>
    </source>
</evidence>
<dbReference type="GO" id="GO:0070818">
    <property type="term" value="F:protoporphyrinogen oxidase activity"/>
    <property type="evidence" value="ECO:0007669"/>
    <property type="project" value="UniProtKB-UniRule"/>
</dbReference>
<evidence type="ECO:0000256" key="15">
    <source>
        <dbReference type="SAM" id="Phobius"/>
    </source>
</evidence>
<proteinExistence type="inferred from homology"/>
<dbReference type="AlphaFoldDB" id="A0A494XAS8"/>
<gene>
    <name evidence="16" type="ORF">D7S89_15410</name>
</gene>
<evidence type="ECO:0000256" key="5">
    <source>
        <dbReference type="ARBA" id="ARBA00022475"/>
    </source>
</evidence>
<organism evidence="16 17">
    <name type="scientific">Trinickia fusca</name>
    <dbReference type="NCBI Taxonomy" id="2419777"/>
    <lineage>
        <taxon>Bacteria</taxon>
        <taxon>Pseudomonadati</taxon>
        <taxon>Pseudomonadota</taxon>
        <taxon>Betaproteobacteria</taxon>
        <taxon>Burkholderiales</taxon>
        <taxon>Burkholderiaceae</taxon>
        <taxon>Trinickia</taxon>
    </lineage>
</organism>
<dbReference type="GO" id="GO:0005886">
    <property type="term" value="C:plasma membrane"/>
    <property type="evidence" value="ECO:0007669"/>
    <property type="project" value="UniProtKB-SubCell"/>
</dbReference>
<evidence type="ECO:0000256" key="1">
    <source>
        <dbReference type="ARBA" id="ARBA00004651"/>
    </source>
</evidence>
<keyword evidence="9 15" id="KW-1133">Transmembrane helix</keyword>
<evidence type="ECO:0000256" key="9">
    <source>
        <dbReference type="ARBA" id="ARBA00022989"/>
    </source>
</evidence>
<keyword evidence="10" id="KW-0560">Oxidoreductase</keyword>
<evidence type="ECO:0000256" key="8">
    <source>
        <dbReference type="ARBA" id="ARBA00022723"/>
    </source>
</evidence>
<evidence type="ECO:0000256" key="12">
    <source>
        <dbReference type="ARBA" id="ARBA00023136"/>
    </source>
</evidence>
<feature type="transmembrane region" description="Helical" evidence="15">
    <location>
        <begin position="80"/>
        <end position="101"/>
    </location>
</feature>
<keyword evidence="6 14" id="KW-0349">Heme</keyword>
<keyword evidence="8 14" id="KW-0479">Metal-binding</keyword>
<protein>
    <recommendedName>
        <fullName evidence="4 14">Protoporphyrinogen IX oxidase</fullName>
        <ecNumber evidence="14">1.3.99.-</ecNumber>
    </recommendedName>
</protein>
<keyword evidence="5 14" id="KW-1003">Cell membrane</keyword>
<dbReference type="EC" id="1.3.99.-" evidence="14"/>
<dbReference type="EMBL" id="RBZV01000005">
    <property type="protein sequence ID" value="RKP47610.1"/>
    <property type="molecule type" value="Genomic_DNA"/>
</dbReference>
<keyword evidence="12 14" id="KW-0472">Membrane</keyword>
<dbReference type="Proteomes" id="UP000280434">
    <property type="component" value="Unassembled WGS sequence"/>
</dbReference>
<dbReference type="OrthoDB" id="194724at2"/>
<evidence type="ECO:0000256" key="3">
    <source>
        <dbReference type="ARBA" id="ARBA00006501"/>
    </source>
</evidence>
<comment type="function">
    <text evidence="14">Catalyzes the oxidation of protoporphyrinogen IX to protoporphyrin IX.</text>
</comment>
<evidence type="ECO:0000313" key="16">
    <source>
        <dbReference type="EMBL" id="RKP47610.1"/>
    </source>
</evidence>